<reference evidence="7 8" key="1">
    <citation type="journal article" date="2017" name="ISME J.">
        <title>Energy and carbon metabolisms in a deep terrestrial subsurface fluid microbial community.</title>
        <authorList>
            <person name="Momper L."/>
            <person name="Jungbluth S.P."/>
            <person name="Lee M.D."/>
            <person name="Amend J.P."/>
        </authorList>
    </citation>
    <scope>NUCLEOTIDE SEQUENCE [LARGE SCALE GENOMIC DNA]</scope>
    <source>
        <strain evidence="7">SURF_5</strain>
    </source>
</reference>
<feature type="active site" description="Proton donor/acceptor" evidence="5">
    <location>
        <position position="134"/>
    </location>
</feature>
<dbReference type="SMART" id="SM01130">
    <property type="entry name" value="DHDPS"/>
    <property type="match status" value="1"/>
</dbReference>
<evidence type="ECO:0000313" key="8">
    <source>
        <dbReference type="Proteomes" id="UP000265882"/>
    </source>
</evidence>
<evidence type="ECO:0000256" key="1">
    <source>
        <dbReference type="ARBA" id="ARBA00007592"/>
    </source>
</evidence>
<keyword evidence="2 4" id="KW-0456">Lyase</keyword>
<dbReference type="InterPro" id="IPR002220">
    <property type="entry name" value="DapA-like"/>
</dbReference>
<evidence type="ECO:0000256" key="5">
    <source>
        <dbReference type="PIRSR" id="PIRSR001365-1"/>
    </source>
</evidence>
<dbReference type="PROSITE" id="PS00666">
    <property type="entry name" value="DHDPS_2"/>
    <property type="match status" value="1"/>
</dbReference>
<dbReference type="AlphaFoldDB" id="A0A3A4NCK1"/>
<dbReference type="InterPro" id="IPR013785">
    <property type="entry name" value="Aldolase_TIM"/>
</dbReference>
<dbReference type="PANTHER" id="PTHR12128">
    <property type="entry name" value="DIHYDRODIPICOLINATE SYNTHASE"/>
    <property type="match status" value="1"/>
</dbReference>
<sequence>MRHDRGVYVANLTAFTKNRVDLDAMCSHAEFLIKAGITGLCPAGTTGEFLYLKPQEKRELFSALIDGFGERVDIWCCTWDADADTMAALCRHVSAKGADGIFLPPPLYYEFTEKEIIDFYEFVRRNSEIPVYCYNIPKYTNNEISLSALEKMADSGSVAGIKDSSANEDRVREMVARFGDVLDIVAGGDHFVLRAKELGANGFISALANIYPELFVKLWNSPTEEAQAGISRIRSAIKGYGGISALKHLLSRRGHVFGCRFPFQELDEAQKRSLDELLQD</sequence>
<organism evidence="7 8">
    <name type="scientific">Abyssobacteria bacterium (strain SURF_5)</name>
    <dbReference type="NCBI Taxonomy" id="2093360"/>
    <lineage>
        <taxon>Bacteria</taxon>
        <taxon>Pseudomonadati</taxon>
        <taxon>Candidatus Hydrogenedentota</taxon>
        <taxon>Candidatus Abyssobacteria</taxon>
    </lineage>
</organism>
<evidence type="ECO:0000256" key="3">
    <source>
        <dbReference type="ARBA" id="ARBA00023270"/>
    </source>
</evidence>
<keyword evidence="3" id="KW-0704">Schiff base</keyword>
<dbReference type="EMBL" id="QZKU01000128">
    <property type="protein sequence ID" value="RJP16076.1"/>
    <property type="molecule type" value="Genomic_DNA"/>
</dbReference>
<dbReference type="Proteomes" id="UP000265882">
    <property type="component" value="Unassembled WGS sequence"/>
</dbReference>
<feature type="binding site" evidence="6">
    <location>
        <position position="204"/>
    </location>
    <ligand>
        <name>pyruvate</name>
        <dbReference type="ChEBI" id="CHEBI:15361"/>
    </ligand>
</feature>
<dbReference type="Gene3D" id="3.20.20.70">
    <property type="entry name" value="Aldolase class I"/>
    <property type="match status" value="1"/>
</dbReference>
<gene>
    <name evidence="7" type="ORF">C4520_18850</name>
</gene>
<dbReference type="PIRSF" id="PIRSF001365">
    <property type="entry name" value="DHDPS"/>
    <property type="match status" value="1"/>
</dbReference>
<evidence type="ECO:0000256" key="4">
    <source>
        <dbReference type="PIRNR" id="PIRNR001365"/>
    </source>
</evidence>
<dbReference type="GO" id="GO:0044281">
    <property type="term" value="P:small molecule metabolic process"/>
    <property type="evidence" value="ECO:0007669"/>
    <property type="project" value="UniProtKB-ARBA"/>
</dbReference>
<feature type="active site" description="Schiff-base intermediate with substrate" evidence="5">
    <location>
        <position position="162"/>
    </location>
</feature>
<proteinExistence type="inferred from homology"/>
<dbReference type="InterPro" id="IPR020625">
    <property type="entry name" value="Schiff_base-form_aldolases_AS"/>
</dbReference>
<dbReference type="CDD" id="cd00408">
    <property type="entry name" value="DHDPS-like"/>
    <property type="match status" value="1"/>
</dbReference>
<evidence type="ECO:0000313" key="7">
    <source>
        <dbReference type="EMBL" id="RJP16076.1"/>
    </source>
</evidence>
<comment type="similarity">
    <text evidence="1 4">Belongs to the DapA family.</text>
</comment>
<accession>A0A3A4NCK1</accession>
<dbReference type="Pfam" id="PF00701">
    <property type="entry name" value="DHDPS"/>
    <property type="match status" value="1"/>
</dbReference>
<dbReference type="PRINTS" id="PR00146">
    <property type="entry name" value="DHPICSNTHASE"/>
</dbReference>
<name>A0A3A4NCK1_ABYX5</name>
<evidence type="ECO:0000256" key="2">
    <source>
        <dbReference type="ARBA" id="ARBA00023239"/>
    </source>
</evidence>
<dbReference type="GO" id="GO:0008840">
    <property type="term" value="F:4-hydroxy-tetrahydrodipicolinate synthase activity"/>
    <property type="evidence" value="ECO:0007669"/>
    <property type="project" value="TreeGrafter"/>
</dbReference>
<evidence type="ECO:0000256" key="6">
    <source>
        <dbReference type="PIRSR" id="PIRSR001365-2"/>
    </source>
</evidence>
<protein>
    <submittedName>
        <fullName evidence="7">Dihydrodipicolinate synthase family protein</fullName>
    </submittedName>
</protein>
<feature type="binding site" evidence="6">
    <location>
        <position position="46"/>
    </location>
    <ligand>
        <name>pyruvate</name>
        <dbReference type="ChEBI" id="CHEBI:15361"/>
    </ligand>
</feature>
<comment type="caution">
    <text evidence="7">The sequence shown here is derived from an EMBL/GenBank/DDBJ whole genome shotgun (WGS) entry which is preliminary data.</text>
</comment>
<dbReference type="PANTHER" id="PTHR12128:SF66">
    <property type="entry name" value="4-HYDROXY-2-OXOGLUTARATE ALDOLASE, MITOCHONDRIAL"/>
    <property type="match status" value="1"/>
</dbReference>
<dbReference type="SUPFAM" id="SSF51569">
    <property type="entry name" value="Aldolase"/>
    <property type="match status" value="1"/>
</dbReference>